<evidence type="ECO:0000313" key="2">
    <source>
        <dbReference type="EMBL" id="KAF1749537.1"/>
    </source>
</evidence>
<feature type="compositionally biased region" description="Polar residues" evidence="1">
    <location>
        <begin position="204"/>
        <end position="215"/>
    </location>
</feature>
<dbReference type="EMBL" id="WUAV01000006">
    <property type="protein sequence ID" value="KAF1749537.1"/>
    <property type="molecule type" value="Genomic_DNA"/>
</dbReference>
<protein>
    <submittedName>
        <fullName evidence="2">Uncharacterized protein</fullName>
    </submittedName>
</protein>
<feature type="region of interest" description="Disordered" evidence="1">
    <location>
        <begin position="186"/>
        <end position="288"/>
    </location>
</feature>
<feature type="compositionally biased region" description="Acidic residues" evidence="1">
    <location>
        <begin position="190"/>
        <end position="200"/>
    </location>
</feature>
<proteinExistence type="predicted"/>
<name>A0A6A5G3M9_CAERE</name>
<dbReference type="Proteomes" id="UP000483820">
    <property type="component" value="Chromosome X"/>
</dbReference>
<sequence>MIYVNGESICWVHATDWCNNISWNVAPMMNNQLTMTIFSIYLPNSDVDITEETCQFKLNERHHEDLKEVSCATSCMQVQIHHFAVDELVLEDRSYVFQSILSCHNSTWRTENGCILENDLIEVLLLPAIAHEDGSVHYWAISQQRRVQNKRDSFIVGGTHALVLDNAIFNRGYSVARQRIYGQSNVAEDEKNDDAVEEAPEVSRTPSPESNNSDDNGVAEAPKSIRLLRRQPRNVDSAESDIDEKESLEDSNDSGDDNAVVEAPESRRLLGRPPSESSEEAIDGPGASKAMHVHDLTVLTMMLVWSIQNPEDTQQILKAKTVQKQCELHLQDLWMMLLSGCSTDTSQPISIGYW</sequence>
<gene>
    <name evidence="2" type="ORF">GCK72_026005</name>
</gene>
<comment type="caution">
    <text evidence="2">The sequence shown here is derived from an EMBL/GenBank/DDBJ whole genome shotgun (WGS) entry which is preliminary data.</text>
</comment>
<dbReference type="AlphaFoldDB" id="A0A6A5G3M9"/>
<dbReference type="RefSeq" id="XP_053580173.1">
    <property type="nucleotide sequence ID" value="XM_053736607.1"/>
</dbReference>
<feature type="compositionally biased region" description="Acidic residues" evidence="1">
    <location>
        <begin position="238"/>
        <end position="256"/>
    </location>
</feature>
<dbReference type="Gene3D" id="2.60.120.650">
    <property type="entry name" value="Cupin"/>
    <property type="match status" value="1"/>
</dbReference>
<dbReference type="GeneID" id="78777997"/>
<organism evidence="2 3">
    <name type="scientific">Caenorhabditis remanei</name>
    <name type="common">Caenorhabditis vulgaris</name>
    <dbReference type="NCBI Taxonomy" id="31234"/>
    <lineage>
        <taxon>Eukaryota</taxon>
        <taxon>Metazoa</taxon>
        <taxon>Ecdysozoa</taxon>
        <taxon>Nematoda</taxon>
        <taxon>Chromadorea</taxon>
        <taxon>Rhabditida</taxon>
        <taxon>Rhabditina</taxon>
        <taxon>Rhabditomorpha</taxon>
        <taxon>Rhabditoidea</taxon>
        <taxon>Rhabditidae</taxon>
        <taxon>Peloderinae</taxon>
        <taxon>Caenorhabditis</taxon>
    </lineage>
</organism>
<evidence type="ECO:0000256" key="1">
    <source>
        <dbReference type="SAM" id="MobiDB-lite"/>
    </source>
</evidence>
<reference evidence="2 3" key="1">
    <citation type="submission" date="2019-12" db="EMBL/GenBank/DDBJ databases">
        <title>Chromosome-level assembly of the Caenorhabditis remanei genome.</title>
        <authorList>
            <person name="Teterina A.A."/>
            <person name="Willis J.H."/>
            <person name="Phillips P.C."/>
        </authorList>
    </citation>
    <scope>NUCLEOTIDE SEQUENCE [LARGE SCALE GENOMIC DNA]</scope>
    <source>
        <strain evidence="2 3">PX506</strain>
        <tissue evidence="2">Whole organism</tissue>
    </source>
</reference>
<evidence type="ECO:0000313" key="3">
    <source>
        <dbReference type="Proteomes" id="UP000483820"/>
    </source>
</evidence>
<dbReference type="CTD" id="78777997"/>
<accession>A0A6A5G3M9</accession>
<dbReference type="KEGG" id="crq:GCK72_026005"/>